<dbReference type="PANTHER" id="PTHR30069">
    <property type="entry name" value="TONB-DEPENDENT OUTER MEMBRANE RECEPTOR"/>
    <property type="match status" value="1"/>
</dbReference>
<evidence type="ECO:0000256" key="4">
    <source>
        <dbReference type="ARBA" id="ARBA00022692"/>
    </source>
</evidence>
<dbReference type="SUPFAM" id="SSF56935">
    <property type="entry name" value="Porins"/>
    <property type="match status" value="1"/>
</dbReference>
<evidence type="ECO:0000256" key="5">
    <source>
        <dbReference type="ARBA" id="ARBA00022729"/>
    </source>
</evidence>
<protein>
    <submittedName>
        <fullName evidence="14">TonB-dependent receptor</fullName>
    </submittedName>
</protein>
<comment type="similarity">
    <text evidence="10 11">Belongs to the TonB-dependent receptor family.</text>
</comment>
<evidence type="ECO:0000313" key="14">
    <source>
        <dbReference type="EMBL" id="MDG4947042.1"/>
    </source>
</evidence>
<dbReference type="InterPro" id="IPR039426">
    <property type="entry name" value="TonB-dep_rcpt-like"/>
</dbReference>
<evidence type="ECO:0000313" key="15">
    <source>
        <dbReference type="Proteomes" id="UP001152599"/>
    </source>
</evidence>
<dbReference type="GO" id="GO:0009279">
    <property type="term" value="C:cell outer membrane"/>
    <property type="evidence" value="ECO:0007669"/>
    <property type="project" value="UniProtKB-SubCell"/>
</dbReference>
<evidence type="ECO:0000256" key="2">
    <source>
        <dbReference type="ARBA" id="ARBA00022448"/>
    </source>
</evidence>
<feature type="domain" description="TonB-dependent receptor plug" evidence="13">
    <location>
        <begin position="114"/>
        <end position="220"/>
    </location>
</feature>
<dbReference type="GO" id="GO:0044718">
    <property type="term" value="P:siderophore transmembrane transport"/>
    <property type="evidence" value="ECO:0007669"/>
    <property type="project" value="TreeGrafter"/>
</dbReference>
<dbReference type="EMBL" id="JANCMU010000010">
    <property type="protein sequence ID" value="MDG4947042.1"/>
    <property type="molecule type" value="Genomic_DNA"/>
</dbReference>
<dbReference type="Pfam" id="PF00593">
    <property type="entry name" value="TonB_dep_Rec_b-barrel"/>
    <property type="match status" value="1"/>
</dbReference>
<dbReference type="Pfam" id="PF07715">
    <property type="entry name" value="Plug"/>
    <property type="match status" value="1"/>
</dbReference>
<feature type="domain" description="TonB-dependent receptor-like beta-barrel" evidence="12">
    <location>
        <begin position="335"/>
        <end position="773"/>
    </location>
</feature>
<keyword evidence="7 10" id="KW-0472">Membrane</keyword>
<evidence type="ECO:0000256" key="9">
    <source>
        <dbReference type="ARBA" id="ARBA00023237"/>
    </source>
</evidence>
<accession>A0A9X4N129</accession>
<dbReference type="InterPro" id="IPR037066">
    <property type="entry name" value="Plug_dom_sf"/>
</dbReference>
<keyword evidence="2 10" id="KW-0813">Transport</keyword>
<dbReference type="CDD" id="cd01347">
    <property type="entry name" value="ligand_gated_channel"/>
    <property type="match status" value="1"/>
</dbReference>
<comment type="caution">
    <text evidence="14">The sequence shown here is derived from an EMBL/GenBank/DDBJ whole genome shotgun (WGS) entry which is preliminary data.</text>
</comment>
<evidence type="ECO:0000256" key="11">
    <source>
        <dbReference type="RuleBase" id="RU003357"/>
    </source>
</evidence>
<evidence type="ECO:0000259" key="12">
    <source>
        <dbReference type="Pfam" id="PF00593"/>
    </source>
</evidence>
<dbReference type="InterPro" id="IPR036942">
    <property type="entry name" value="Beta-barrel_TonB_sf"/>
</dbReference>
<keyword evidence="9 10" id="KW-0998">Cell outer membrane</keyword>
<proteinExistence type="inferred from homology"/>
<evidence type="ECO:0000256" key="6">
    <source>
        <dbReference type="ARBA" id="ARBA00023077"/>
    </source>
</evidence>
<dbReference type="RefSeq" id="WP_304421302.1">
    <property type="nucleotide sequence ID" value="NZ_JANCMU010000010.1"/>
</dbReference>
<dbReference type="InterPro" id="IPR010917">
    <property type="entry name" value="TonB_rcpt_CS"/>
</dbReference>
<dbReference type="Proteomes" id="UP001152599">
    <property type="component" value="Unassembled WGS sequence"/>
</dbReference>
<dbReference type="GO" id="GO:0015344">
    <property type="term" value="F:siderophore uptake transmembrane transporter activity"/>
    <property type="evidence" value="ECO:0007669"/>
    <property type="project" value="TreeGrafter"/>
</dbReference>
<keyword evidence="4 10" id="KW-0812">Transmembrane</keyword>
<keyword evidence="5" id="KW-0732">Signal</keyword>
<dbReference type="AlphaFoldDB" id="A0A9X4N129"/>
<reference evidence="14" key="1">
    <citation type="submission" date="2022-07" db="EMBL/GenBank/DDBJ databases">
        <title>Description and genome-wide analysis of Profundicola chukchiensis gen. nov., sp. nov., marine bacteria isolated from bottom sediments of the Chukchi Sea.</title>
        <authorList>
            <person name="Romanenko L."/>
            <person name="Otstavnykh N."/>
            <person name="Kurilenko V."/>
            <person name="Eremeev V."/>
            <person name="Velansky P."/>
            <person name="Mikhailov V."/>
            <person name="Isaeva M."/>
        </authorList>
    </citation>
    <scope>NUCLEOTIDE SEQUENCE</scope>
    <source>
        <strain evidence="14">KMM 9713</strain>
    </source>
</reference>
<evidence type="ECO:0000256" key="8">
    <source>
        <dbReference type="ARBA" id="ARBA00023170"/>
    </source>
</evidence>
<organism evidence="14 15">
    <name type="scientific">Profundicola chukchiensis</name>
    <dbReference type="NCBI Taxonomy" id="2961959"/>
    <lineage>
        <taxon>Bacteria</taxon>
        <taxon>Pseudomonadati</taxon>
        <taxon>Bacteroidota</taxon>
        <taxon>Flavobacteriia</taxon>
        <taxon>Flavobacteriales</taxon>
        <taxon>Weeksellaceae</taxon>
        <taxon>Profundicola</taxon>
    </lineage>
</organism>
<dbReference type="PANTHER" id="PTHR30069:SF29">
    <property type="entry name" value="HEMOGLOBIN AND HEMOGLOBIN-HAPTOGLOBIN-BINDING PROTEIN 1-RELATED"/>
    <property type="match status" value="1"/>
</dbReference>
<sequence>MSYRILLLFTLCIGCFISGQNIVVKDSLTNIPLEAVLIKSNNGSKPTSTNHLGVAHLPEVLGDSISFYHDKYEPKTIATSRLSKSEQNTIFLQHEIFTLQSVITTGTNWKNNSQKSPIYVSSLSESEIQILNQPTTADLLSQTNEIYVQKSQLGGGSPMIRGFATNRLLLTVDGVNMNNAIFRSGNLQNIIAIDPFTVKNIEVISGPASVLYGSDAIGGVISFETKSVLPTSEFKVIGDASVRYASASEEKTIHADIDISMPKWSSITSITYTDYGDLKMGKHGPQEYLRQHYVTRVNGQDIQVENDNPRIQRETGYNQKNLLQKFHFQPSSSLDLTASFSYSETSDVPRYDRLLRYRGENLRSAEWYYGPQQWLFSNIKADYHQPNLLFDEVQSILSHQYFTESRHDRDFDSFLKNNRFERVNVWGWENAFLKKIDDKNTLRYGTDMKFNYVNSSANIENINTGEKVPGASRYPDGSTWNQYGIYAKYIRDITSRLNIVSGIRYGYVTSKSKFSNEFYPLPFEESELKTGSWTGKVGAYYKPFRQLVLNAQFSTGFRVPNIDDMSKVFDSEPGSVVVPNPDLKPEYIYNIEAGISKSFGNTFYINGIAYYSWLEDALVRRDFTLNGESTMMYDGELSQIQAIQNAASARVYGGMIQMELNISKEFKFLSKVNYTHGEEELDDGSIAPLRHAAPLFGNLGLEYAKNKFKAKLLYQYNDGVKAEDMPPSEKHKEYLYALDENGMAYAPSWNIFNISAKYKLTDYISLHGRVDNIFDHLYRPYSSGISAPGRNFVFSIRTIF</sequence>
<dbReference type="InterPro" id="IPR000531">
    <property type="entry name" value="Beta-barrel_TonB"/>
</dbReference>
<dbReference type="Gene3D" id="2.40.170.20">
    <property type="entry name" value="TonB-dependent receptor, beta-barrel domain"/>
    <property type="match status" value="1"/>
</dbReference>
<evidence type="ECO:0000259" key="13">
    <source>
        <dbReference type="Pfam" id="PF07715"/>
    </source>
</evidence>
<keyword evidence="8 14" id="KW-0675">Receptor</keyword>
<gene>
    <name evidence="14" type="ORF">NMK71_11525</name>
</gene>
<dbReference type="Gene3D" id="2.170.130.10">
    <property type="entry name" value="TonB-dependent receptor, plug domain"/>
    <property type="match status" value="1"/>
</dbReference>
<dbReference type="InterPro" id="IPR012910">
    <property type="entry name" value="Plug_dom"/>
</dbReference>
<evidence type="ECO:0000256" key="7">
    <source>
        <dbReference type="ARBA" id="ARBA00023136"/>
    </source>
</evidence>
<keyword evidence="3 10" id="KW-1134">Transmembrane beta strand</keyword>
<evidence type="ECO:0000256" key="3">
    <source>
        <dbReference type="ARBA" id="ARBA00022452"/>
    </source>
</evidence>
<dbReference type="PROSITE" id="PS52016">
    <property type="entry name" value="TONB_DEPENDENT_REC_3"/>
    <property type="match status" value="1"/>
</dbReference>
<keyword evidence="6 11" id="KW-0798">TonB box</keyword>
<comment type="subcellular location">
    <subcellularLocation>
        <location evidence="1 10">Cell outer membrane</location>
        <topology evidence="1 10">Multi-pass membrane protein</topology>
    </subcellularLocation>
</comment>
<evidence type="ECO:0000256" key="1">
    <source>
        <dbReference type="ARBA" id="ARBA00004571"/>
    </source>
</evidence>
<evidence type="ECO:0000256" key="10">
    <source>
        <dbReference type="PROSITE-ProRule" id="PRU01360"/>
    </source>
</evidence>
<keyword evidence="15" id="KW-1185">Reference proteome</keyword>
<name>A0A9X4N129_9FLAO</name>
<dbReference type="PROSITE" id="PS01156">
    <property type="entry name" value="TONB_DEPENDENT_REC_2"/>
    <property type="match status" value="1"/>
</dbReference>